<protein>
    <submittedName>
        <fullName evidence="2">Uncharacterized protein</fullName>
    </submittedName>
</protein>
<organism evidence="2 3">
    <name type="scientific">Mesorhabditis spiculigera</name>
    <dbReference type="NCBI Taxonomy" id="96644"/>
    <lineage>
        <taxon>Eukaryota</taxon>
        <taxon>Metazoa</taxon>
        <taxon>Ecdysozoa</taxon>
        <taxon>Nematoda</taxon>
        <taxon>Chromadorea</taxon>
        <taxon>Rhabditida</taxon>
        <taxon>Rhabditina</taxon>
        <taxon>Rhabditomorpha</taxon>
        <taxon>Rhabditoidea</taxon>
        <taxon>Rhabditidae</taxon>
        <taxon>Mesorhabditinae</taxon>
        <taxon>Mesorhabditis</taxon>
    </lineage>
</organism>
<name>A0AA36D0S7_9BILA</name>
<feature type="region of interest" description="Disordered" evidence="1">
    <location>
        <begin position="231"/>
        <end position="267"/>
    </location>
</feature>
<sequence>MCAYLKYRGFRNARLAGKDVKDAAEDDEFGTTKMRKRHSWEDFDWRRRAMEATIGAGKWTNVFKSAHSNEMRMLLDLKIAQAREDRATLEPKGTLQKCSSQRRIMPGQPLMPMLTGALHKKTKARTAEELLGSPILMTDVDTVKGEEMAVEKTQRKEAAKKPSPGNISAMSVNEPEVEKKLIDENAPAKGFNVNPDEKTFANLNFTPPSWGEAEKKKLLLDISLSPIVGNAKMSQRDEEHPNQPAVMEPLGDDEDLPEQFGGLELNRSMSEADFVDWIDNDDS</sequence>
<reference evidence="2" key="1">
    <citation type="submission" date="2023-06" db="EMBL/GenBank/DDBJ databases">
        <authorList>
            <person name="Delattre M."/>
        </authorList>
    </citation>
    <scope>NUCLEOTIDE SEQUENCE</scope>
    <source>
        <strain evidence="2">AF72</strain>
    </source>
</reference>
<dbReference type="Proteomes" id="UP001177023">
    <property type="component" value="Unassembled WGS sequence"/>
</dbReference>
<accession>A0AA36D0S7</accession>
<evidence type="ECO:0000256" key="1">
    <source>
        <dbReference type="SAM" id="MobiDB-lite"/>
    </source>
</evidence>
<proteinExistence type="predicted"/>
<dbReference type="AlphaFoldDB" id="A0AA36D0S7"/>
<feature type="non-terminal residue" evidence="2">
    <location>
        <position position="283"/>
    </location>
</feature>
<gene>
    <name evidence="2" type="ORF">MSPICULIGERA_LOCUS17170</name>
</gene>
<comment type="caution">
    <text evidence="2">The sequence shown here is derived from an EMBL/GenBank/DDBJ whole genome shotgun (WGS) entry which is preliminary data.</text>
</comment>
<dbReference type="EMBL" id="CATQJA010002655">
    <property type="protein sequence ID" value="CAJ0578932.1"/>
    <property type="molecule type" value="Genomic_DNA"/>
</dbReference>
<evidence type="ECO:0000313" key="3">
    <source>
        <dbReference type="Proteomes" id="UP001177023"/>
    </source>
</evidence>
<keyword evidence="3" id="KW-1185">Reference proteome</keyword>
<evidence type="ECO:0000313" key="2">
    <source>
        <dbReference type="EMBL" id="CAJ0578932.1"/>
    </source>
</evidence>